<feature type="domain" description="Dynein heavy chain 3 AAA+ lid" evidence="20">
    <location>
        <begin position="1564"/>
        <end position="1651"/>
    </location>
</feature>
<dbReference type="FunFam" id="3.20.180.20:FF:000003">
    <property type="entry name" value="Dynein heavy chain 12, axonemal"/>
    <property type="match status" value="1"/>
</dbReference>
<gene>
    <name evidence="21" type="ORF">MDA_GLEAN10016639</name>
</gene>
<evidence type="ECO:0000256" key="12">
    <source>
        <dbReference type="ARBA" id="ARBA00023212"/>
    </source>
</evidence>
<dbReference type="GO" id="GO:0045505">
    <property type="term" value="F:dynein intermediate chain binding"/>
    <property type="evidence" value="ECO:0007669"/>
    <property type="project" value="InterPro"/>
</dbReference>
<evidence type="ECO:0000256" key="2">
    <source>
        <dbReference type="ARBA" id="ARBA00008887"/>
    </source>
</evidence>
<keyword evidence="10" id="KW-0969">Cilium</keyword>
<evidence type="ECO:0000256" key="13">
    <source>
        <dbReference type="ARBA" id="ARBA00023273"/>
    </source>
</evidence>
<evidence type="ECO:0000256" key="3">
    <source>
        <dbReference type="ARBA" id="ARBA00022490"/>
    </source>
</evidence>
<keyword evidence="6" id="KW-0547">Nucleotide-binding</keyword>
<dbReference type="Gene3D" id="3.40.50.300">
    <property type="entry name" value="P-loop containing nucleotide triphosphate hydrolases"/>
    <property type="match status" value="3"/>
</dbReference>
<organism evidence="21 22">
    <name type="scientific">Myotis davidii</name>
    <name type="common">David's myotis</name>
    <dbReference type="NCBI Taxonomy" id="225400"/>
    <lineage>
        <taxon>Eukaryota</taxon>
        <taxon>Metazoa</taxon>
        <taxon>Chordata</taxon>
        <taxon>Craniata</taxon>
        <taxon>Vertebrata</taxon>
        <taxon>Euteleostomi</taxon>
        <taxon>Mammalia</taxon>
        <taxon>Eutheria</taxon>
        <taxon>Laurasiatheria</taxon>
        <taxon>Chiroptera</taxon>
        <taxon>Yangochiroptera</taxon>
        <taxon>Vespertilionidae</taxon>
        <taxon>Myotis</taxon>
    </lineage>
</organism>
<dbReference type="GO" id="GO:0005930">
    <property type="term" value="C:axoneme"/>
    <property type="evidence" value="ECO:0007669"/>
    <property type="project" value="UniProtKB-SubCell"/>
</dbReference>
<dbReference type="InterPro" id="IPR041589">
    <property type="entry name" value="DNAH3_AAA_lid_1"/>
</dbReference>
<dbReference type="FunFam" id="1.20.920.30:FF:000002">
    <property type="entry name" value="Dynein axonemal heavy chain 3"/>
    <property type="match status" value="1"/>
</dbReference>
<evidence type="ECO:0000259" key="18">
    <source>
        <dbReference type="Pfam" id="PF12774"/>
    </source>
</evidence>
<reference evidence="22" key="1">
    <citation type="journal article" date="2013" name="Science">
        <title>Comparative analysis of bat genomes provides insight into the evolution of flight and immunity.</title>
        <authorList>
            <person name="Zhang G."/>
            <person name="Cowled C."/>
            <person name="Shi Z."/>
            <person name="Huang Z."/>
            <person name="Bishop-Lilly K.A."/>
            <person name="Fang X."/>
            <person name="Wynne J.W."/>
            <person name="Xiong Z."/>
            <person name="Baker M.L."/>
            <person name="Zhao W."/>
            <person name="Tachedjian M."/>
            <person name="Zhu Y."/>
            <person name="Zhou P."/>
            <person name="Jiang X."/>
            <person name="Ng J."/>
            <person name="Yang L."/>
            <person name="Wu L."/>
            <person name="Xiao J."/>
            <person name="Feng Y."/>
            <person name="Chen Y."/>
            <person name="Sun X."/>
            <person name="Zhang Y."/>
            <person name="Marsh G.A."/>
            <person name="Crameri G."/>
            <person name="Broder C.C."/>
            <person name="Frey K.G."/>
            <person name="Wang L.F."/>
            <person name="Wang J."/>
        </authorList>
    </citation>
    <scope>NUCLEOTIDE SEQUENCE [LARGE SCALE GENOMIC DNA]</scope>
</reference>
<keyword evidence="9 14" id="KW-0175">Coiled coil</keyword>
<feature type="coiled-coil region" evidence="14">
    <location>
        <begin position="323"/>
        <end position="386"/>
    </location>
</feature>
<dbReference type="InterPro" id="IPR024317">
    <property type="entry name" value="Dynein_heavy_chain_D4_dom"/>
</dbReference>
<evidence type="ECO:0000259" key="19">
    <source>
        <dbReference type="Pfam" id="PF12780"/>
    </source>
</evidence>
<dbReference type="InterPro" id="IPR026983">
    <property type="entry name" value="DHC"/>
</dbReference>
<dbReference type="FunFam" id="1.20.58.1120:FF:000005">
    <property type="entry name" value="Dynein, axonemal, heavy chain 12"/>
    <property type="match status" value="1"/>
</dbReference>
<dbReference type="Gene3D" id="1.10.8.710">
    <property type="match status" value="1"/>
</dbReference>
<name>L5MEK4_MYODS</name>
<evidence type="ECO:0000256" key="4">
    <source>
        <dbReference type="ARBA" id="ARBA00022701"/>
    </source>
</evidence>
<evidence type="ECO:0000259" key="20">
    <source>
        <dbReference type="Pfam" id="PF17857"/>
    </source>
</evidence>
<evidence type="ECO:0000256" key="14">
    <source>
        <dbReference type="SAM" id="Coils"/>
    </source>
</evidence>
<dbReference type="InterPro" id="IPR042222">
    <property type="entry name" value="Dynein_2_N"/>
</dbReference>
<keyword evidence="12" id="KW-0206">Cytoskeleton</keyword>
<feature type="transmembrane region" description="Helical" evidence="16">
    <location>
        <begin position="218"/>
        <end position="238"/>
    </location>
</feature>
<dbReference type="SUPFAM" id="SSF52540">
    <property type="entry name" value="P-loop containing nucleoside triphosphate hydrolases"/>
    <property type="match status" value="2"/>
</dbReference>
<dbReference type="Pfam" id="PF08393">
    <property type="entry name" value="DHC_N2"/>
    <property type="match status" value="1"/>
</dbReference>
<proteinExistence type="inferred from homology"/>
<feature type="region of interest" description="Disordered" evidence="15">
    <location>
        <begin position="77"/>
        <end position="127"/>
    </location>
</feature>
<dbReference type="Proteomes" id="UP000010556">
    <property type="component" value="Unassembled WGS sequence"/>
</dbReference>
<comment type="subcellular location">
    <subcellularLocation>
        <location evidence="1">Cytoplasm</location>
        <location evidence="1">Cytoskeleton</location>
        <location evidence="1">Cilium axoneme</location>
    </subcellularLocation>
</comment>
<accession>L5MEK4</accession>
<dbReference type="GO" id="GO:0051959">
    <property type="term" value="F:dynein light intermediate chain binding"/>
    <property type="evidence" value="ECO:0007669"/>
    <property type="project" value="InterPro"/>
</dbReference>
<protein>
    <submittedName>
        <fullName evidence="21">Dynein heavy chain 12, axonemal</fullName>
    </submittedName>
</protein>
<dbReference type="GO" id="GO:0005524">
    <property type="term" value="F:ATP binding"/>
    <property type="evidence" value="ECO:0007669"/>
    <property type="project" value="UniProtKB-KW"/>
</dbReference>
<keyword evidence="3" id="KW-0963">Cytoplasm</keyword>
<dbReference type="Gene3D" id="1.10.287.2620">
    <property type="match status" value="1"/>
</dbReference>
<dbReference type="InterPro" id="IPR035699">
    <property type="entry name" value="AAA_6"/>
</dbReference>
<evidence type="ECO:0000256" key="15">
    <source>
        <dbReference type="SAM" id="MobiDB-lite"/>
    </source>
</evidence>
<dbReference type="Pfam" id="PF12780">
    <property type="entry name" value="AAA_8"/>
    <property type="match status" value="1"/>
</dbReference>
<evidence type="ECO:0000256" key="1">
    <source>
        <dbReference type="ARBA" id="ARBA00004430"/>
    </source>
</evidence>
<feature type="transmembrane region" description="Helical" evidence="16">
    <location>
        <begin position="245"/>
        <end position="264"/>
    </location>
</feature>
<keyword evidence="22" id="KW-1185">Reference proteome</keyword>
<evidence type="ECO:0000256" key="16">
    <source>
        <dbReference type="SAM" id="Phobius"/>
    </source>
</evidence>
<dbReference type="FunFam" id="3.40.50.300:FF:000044">
    <property type="entry name" value="Dynein heavy chain 5, axonemal"/>
    <property type="match status" value="1"/>
</dbReference>
<keyword evidence="8" id="KW-0243">Dynein</keyword>
<evidence type="ECO:0000256" key="7">
    <source>
        <dbReference type="ARBA" id="ARBA00022840"/>
    </source>
</evidence>
<keyword evidence="5" id="KW-0677">Repeat</keyword>
<feature type="domain" description="Dynein heavy chain AAA module D4" evidence="19">
    <location>
        <begin position="1717"/>
        <end position="1787"/>
    </location>
</feature>
<dbReference type="GO" id="GO:0030286">
    <property type="term" value="C:dynein complex"/>
    <property type="evidence" value="ECO:0007669"/>
    <property type="project" value="UniProtKB-KW"/>
</dbReference>
<keyword evidence="4" id="KW-0493">Microtubule</keyword>
<dbReference type="Gene3D" id="1.20.140.100">
    <property type="entry name" value="Dynein heavy chain, N-terminal domain 2"/>
    <property type="match status" value="2"/>
</dbReference>
<dbReference type="Gene3D" id="3.20.180.20">
    <property type="entry name" value="Dynein heavy chain, N-terminal domain 2"/>
    <property type="match status" value="1"/>
</dbReference>
<dbReference type="GO" id="GO:0005874">
    <property type="term" value="C:microtubule"/>
    <property type="evidence" value="ECO:0007669"/>
    <property type="project" value="UniProtKB-KW"/>
</dbReference>
<evidence type="ECO:0000259" key="17">
    <source>
        <dbReference type="Pfam" id="PF08393"/>
    </source>
</evidence>
<dbReference type="Gene3D" id="1.20.920.30">
    <property type="match status" value="1"/>
</dbReference>
<evidence type="ECO:0000256" key="6">
    <source>
        <dbReference type="ARBA" id="ARBA00022741"/>
    </source>
</evidence>
<evidence type="ECO:0000256" key="9">
    <source>
        <dbReference type="ARBA" id="ARBA00023054"/>
    </source>
</evidence>
<dbReference type="PANTHER" id="PTHR22878">
    <property type="entry name" value="DYNEIN HEAVY CHAIN 6, AXONEMAL-LIKE-RELATED"/>
    <property type="match status" value="1"/>
</dbReference>
<keyword evidence="16" id="KW-0472">Membrane</keyword>
<dbReference type="FunFam" id="1.10.8.710:FF:000004">
    <property type="entry name" value="Dynein axonemal heavy chain 6"/>
    <property type="match status" value="1"/>
</dbReference>
<feature type="domain" description="Dynein heavy chain hydrolytic ATP-binding dynein motor region" evidence="18">
    <location>
        <begin position="897"/>
        <end position="1223"/>
    </location>
</feature>
<dbReference type="InterPro" id="IPR042228">
    <property type="entry name" value="Dynein_linker_3"/>
</dbReference>
<feature type="domain" description="Dynein heavy chain linker" evidence="17">
    <location>
        <begin position="400"/>
        <end position="637"/>
    </location>
</feature>
<dbReference type="EMBL" id="KB100898">
    <property type="protein sequence ID" value="ELK37024.1"/>
    <property type="molecule type" value="Genomic_DNA"/>
</dbReference>
<evidence type="ECO:0000256" key="8">
    <source>
        <dbReference type="ARBA" id="ARBA00023017"/>
    </source>
</evidence>
<comment type="similarity">
    <text evidence="2">Belongs to the dynein heavy chain family.</text>
</comment>
<dbReference type="Pfam" id="PF12775">
    <property type="entry name" value="AAA_7"/>
    <property type="match status" value="1"/>
</dbReference>
<dbReference type="InterPro" id="IPR043157">
    <property type="entry name" value="Dynein_AAA1S"/>
</dbReference>
<keyword evidence="11" id="KW-0505">Motor protein</keyword>
<keyword evidence="16" id="KW-0812">Transmembrane</keyword>
<keyword evidence="13" id="KW-0966">Cell projection</keyword>
<dbReference type="FunFam" id="1.10.287.2620:FF:000002">
    <property type="entry name" value="Dynein heavy chain 2, axonemal"/>
    <property type="match status" value="1"/>
</dbReference>
<evidence type="ECO:0000256" key="10">
    <source>
        <dbReference type="ARBA" id="ARBA00023069"/>
    </source>
</evidence>
<dbReference type="Pfam" id="PF12774">
    <property type="entry name" value="AAA_6"/>
    <property type="match status" value="1"/>
</dbReference>
<keyword evidence="7" id="KW-0067">ATP-binding</keyword>
<dbReference type="GO" id="GO:0007018">
    <property type="term" value="P:microtubule-based movement"/>
    <property type="evidence" value="ECO:0007669"/>
    <property type="project" value="InterPro"/>
</dbReference>
<evidence type="ECO:0000313" key="22">
    <source>
        <dbReference type="Proteomes" id="UP000010556"/>
    </source>
</evidence>
<dbReference type="InterPro" id="IPR013602">
    <property type="entry name" value="Dynein_heavy_linker"/>
</dbReference>
<keyword evidence="16" id="KW-1133">Transmembrane helix</keyword>
<evidence type="ECO:0000256" key="5">
    <source>
        <dbReference type="ARBA" id="ARBA00022737"/>
    </source>
</evidence>
<evidence type="ECO:0000313" key="21">
    <source>
        <dbReference type="EMBL" id="ELK37024.1"/>
    </source>
</evidence>
<evidence type="ECO:0000256" key="11">
    <source>
        <dbReference type="ARBA" id="ARBA00023175"/>
    </source>
</evidence>
<dbReference type="InterPro" id="IPR027417">
    <property type="entry name" value="P-loop_NTPase"/>
</dbReference>
<sequence length="1790" mass="204751">MDLIAYVEKARTTRMQDLILRIQAVPTSPGLSQPHWDHPFLIGAIPTPPGPSQPHRGHPDLTRAVLTLPVPYIARVVSASPGPSRPHQGRFSLTRAVSTSPGPSRPHRGRPSLNRETQSLALCPLPGGSPPDKISRLSWWLNIQYACSDFALHQVHRLPVCCPPASHARLEPVGVLMCLLVQQFHIAGPAGPALACPEPDSAPRVHPSRMRGSEICSLLGWALYLVPLHILLSLIALLSMRGVEICSLLGWALFLVSLHILLSLNTLGAPVVQSESKRRMNYFLDVFIFPQEDLALNSAVLLWPWKIYPIFDENDEIIEVAKHKKENELIAKREKLILELEKESRRMEEFAEFAELDRMQQYVTDVRQLQKRIQESEEAVQFINKEEELFKWEVTKYPELDKLKVNIEPYQKFFNLVLKWQRTEKRWMDGGFLDLNGESMEADVDEFSREIFKTLKFFQVKLKKELQEKRKLAKRRSVGEERVEEEPKENPTINMCSTVMENIKVFKENIPTVSILCNPGMRARHWKQMSEIAGYDLTPDSGTTLRKVLKLNLSQYLEQFEVISAGASKEFSLEKAMHTMMGIWDDISFHVSLYRETGVCILSSVDEIQALLDDQIIKTQTMRGSPFIKPFEKEIKVLAATSLTGLLEKLQSCNELLEKIMKGLNAYLEKKRLFFPRFFFLSNDEMLEILSETKDPLRVQPHLKKCFEGIAKLEFLPNLDIKAMYSSEGERVELIALISTSAARGAVEKWLIQVEDLMLRSIHDVIAAARLAYPDSTRRDWVREWPGQVVLCVSQMFWTSETQEVISDGAKGLIKYYKELQNQLNDIVGLVRGKLSKQTRTTLGALVTIDVHARDVVMDMIDVGVSHNTDFQWLAQLRYYWEYENARVRIINCNVKYAYEYLGNSPRLVITPLTDRCYRTLIGAFYLNLGGAPEGPAGTGKTETTKDLAKALAVQCVVFNCSDGLDYLAMGKFFKGLASSGAWACFDEFNRIELEVLSVVAQQILCIQRAIQQKLDVFVFEGAELKLNPNCFVAITMNPGYAGRSELPDNLKVLFRTVAMMVPNYALIAEISLYSYGFLNAKPLSVKIVMTYRLCSEQLSSQFHYDYGMRAVKAVLVAAGNLKLKFPNENEDILLLRSIKDVNEPKFLSHDIPLFNGITSDLFPGIKLPEADYHEFLECAHEVCKVHNLQPVKFFIEKMIQTYEMMIVRHGFMLVGEPFAAKTEVLHVLADTLTLMHERGYGEEEKVIYRTVNPKSITMGQLFGQFDPVSHEWTDGIVANTFREFALSETPDRKWVVFDGPIDTLWIESMNTVLDDNKKPATVSRCGMIYLEPSQLGWEPLVSSWLSSLKGPLQEHDHQALLRGLFDWLIWPSLKLRKKQCKELIPTSDSNAVVSLTRLFEVLLCDVVENDPTSKHIHVWIMNIIMARLDKRRKGVFGPPMGKKCIIFIDDMNMPTLEKYGAQPPIELLRQFFDCGNWYDLKDTSKITLVDIQLIAAMGPPGGGRNPVTPRFIRHFNICTINAFSDETMIRIFSSIVAFYLRTREFPPEFFLIGNQIVSGTMEIYKQSMKNLLPTPTKSHYTFNLRDFSRVIQGCLLIERDAVGNKHTMVRLFVHEVLRVFYDRLINDEDRYWLFNLIKVVIKEHFKESFDSVFSHLRKENAPVTEKDLRNLMFGDYMNTDLEGDDRVYIEIPNIHQFSDIVDQCLDEYNQTHKRRMNLVIFRYVLEHLSRICRILKQSGGNALLVGLGGSGRQSLTRLATSMAKMQIFQPEISKSYGMNEWREDMKVKL</sequence>
<dbReference type="Gene3D" id="1.20.58.1120">
    <property type="match status" value="1"/>
</dbReference>
<dbReference type="Pfam" id="PF17857">
    <property type="entry name" value="AAA_lid_1"/>
    <property type="match status" value="1"/>
</dbReference>
<dbReference type="PANTHER" id="PTHR22878:SF70">
    <property type="entry name" value="DYNEIN HEAVY CHAIN 2, AXONEMAL"/>
    <property type="match status" value="1"/>
</dbReference>